<dbReference type="PANTHER" id="PTHR33908:SF11">
    <property type="entry name" value="MEMBRANE PROTEIN"/>
    <property type="match status" value="1"/>
</dbReference>
<gene>
    <name evidence="10" type="ORF">METZ01_LOCUS14666</name>
</gene>
<dbReference type="Pfam" id="PF13231">
    <property type="entry name" value="PMT_2"/>
    <property type="match status" value="1"/>
</dbReference>
<feature type="non-terminal residue" evidence="10">
    <location>
        <position position="1"/>
    </location>
</feature>
<evidence type="ECO:0000256" key="2">
    <source>
        <dbReference type="ARBA" id="ARBA00022475"/>
    </source>
</evidence>
<dbReference type="GO" id="GO:0008610">
    <property type="term" value="P:lipid biosynthetic process"/>
    <property type="evidence" value="ECO:0007669"/>
    <property type="project" value="UniProtKB-ARBA"/>
</dbReference>
<evidence type="ECO:0000256" key="8">
    <source>
        <dbReference type="SAM" id="Phobius"/>
    </source>
</evidence>
<evidence type="ECO:0000256" key="7">
    <source>
        <dbReference type="ARBA" id="ARBA00023136"/>
    </source>
</evidence>
<evidence type="ECO:0000256" key="6">
    <source>
        <dbReference type="ARBA" id="ARBA00022989"/>
    </source>
</evidence>
<feature type="transmembrane region" description="Helical" evidence="8">
    <location>
        <begin position="80"/>
        <end position="106"/>
    </location>
</feature>
<comment type="subcellular location">
    <subcellularLocation>
        <location evidence="1">Cell membrane</location>
        <topology evidence="1">Multi-pass membrane protein</topology>
    </subcellularLocation>
</comment>
<protein>
    <recommendedName>
        <fullName evidence="9">Glycosyltransferase RgtA/B/C/D-like domain-containing protein</fullName>
    </recommendedName>
</protein>
<feature type="transmembrane region" description="Helical" evidence="8">
    <location>
        <begin position="209"/>
        <end position="227"/>
    </location>
</feature>
<keyword evidence="3" id="KW-0328">Glycosyltransferase</keyword>
<evidence type="ECO:0000256" key="4">
    <source>
        <dbReference type="ARBA" id="ARBA00022679"/>
    </source>
</evidence>
<accession>A0A381P4F3</accession>
<proteinExistence type="predicted"/>
<feature type="domain" description="Glycosyltransferase RgtA/B/C/D-like" evidence="9">
    <location>
        <begin position="69"/>
        <end position="226"/>
    </location>
</feature>
<dbReference type="AlphaFoldDB" id="A0A381P4F3"/>
<dbReference type="EMBL" id="UINC01000828">
    <property type="protein sequence ID" value="SUZ61812.1"/>
    <property type="molecule type" value="Genomic_DNA"/>
</dbReference>
<keyword evidence="4" id="KW-0808">Transferase</keyword>
<evidence type="ECO:0000256" key="1">
    <source>
        <dbReference type="ARBA" id="ARBA00004651"/>
    </source>
</evidence>
<dbReference type="GO" id="GO:0005886">
    <property type="term" value="C:plasma membrane"/>
    <property type="evidence" value="ECO:0007669"/>
    <property type="project" value="UniProtKB-SubCell"/>
</dbReference>
<feature type="transmembrane region" description="Helical" evidence="8">
    <location>
        <begin position="168"/>
        <end position="197"/>
    </location>
</feature>
<keyword evidence="7 8" id="KW-0472">Membrane</keyword>
<evidence type="ECO:0000256" key="3">
    <source>
        <dbReference type="ARBA" id="ARBA00022676"/>
    </source>
</evidence>
<sequence>VLYVLLVLADNPLSGDAAGYHHAANLFADGAGFPEPLRHMFGGVDLIVRDGAELIVATPIGHLEPTAGHPPVWTVLLGTFSFLGAVTVLQQQVVAALLGVPAIVLIGLLGRELRSERLGLIAASLAAGYAFIWVNDGLLMAETAAIAAAAATSWAGLRFARNPSLRRAVVFGLVGGLAALSRAELLLILPLLTAVVLLRSELSWRDQGIRASAATAATLLLLSPWVVRNLLVFEESVFLSNGAGTVLVQANCDPTYHGDFLGYWRIECGHPAPFGPIGEHLDESERDAVVLDRAMDYIDDHRSRLLTVVVPARIGRMWGAYDTVDQLRLDALVDRRPLAVSTLGFLQYVALLPLATAGAVLLWRRRESLLAVAAWIPIATLTAAISFGNTRYRTAAEVSIVVLAAVALDVLAERRRQPEQAPGGSS</sequence>
<feature type="transmembrane region" description="Helical" evidence="8">
    <location>
        <begin position="118"/>
        <end position="134"/>
    </location>
</feature>
<evidence type="ECO:0000259" key="9">
    <source>
        <dbReference type="Pfam" id="PF13231"/>
    </source>
</evidence>
<organism evidence="10">
    <name type="scientific">marine metagenome</name>
    <dbReference type="NCBI Taxonomy" id="408172"/>
    <lineage>
        <taxon>unclassified sequences</taxon>
        <taxon>metagenomes</taxon>
        <taxon>ecological metagenomes</taxon>
    </lineage>
</organism>
<evidence type="ECO:0000313" key="10">
    <source>
        <dbReference type="EMBL" id="SUZ61812.1"/>
    </source>
</evidence>
<dbReference type="InterPro" id="IPR038731">
    <property type="entry name" value="RgtA/B/C-like"/>
</dbReference>
<keyword evidence="5 8" id="KW-0812">Transmembrane</keyword>
<feature type="transmembrane region" description="Helical" evidence="8">
    <location>
        <begin position="369"/>
        <end position="388"/>
    </location>
</feature>
<evidence type="ECO:0000256" key="5">
    <source>
        <dbReference type="ARBA" id="ARBA00022692"/>
    </source>
</evidence>
<reference evidence="10" key="1">
    <citation type="submission" date="2018-05" db="EMBL/GenBank/DDBJ databases">
        <authorList>
            <person name="Lanie J.A."/>
            <person name="Ng W.-L."/>
            <person name="Kazmierczak K.M."/>
            <person name="Andrzejewski T.M."/>
            <person name="Davidsen T.M."/>
            <person name="Wayne K.J."/>
            <person name="Tettelin H."/>
            <person name="Glass J.I."/>
            <person name="Rusch D."/>
            <person name="Podicherti R."/>
            <person name="Tsui H.-C.T."/>
            <person name="Winkler M.E."/>
        </authorList>
    </citation>
    <scope>NUCLEOTIDE SEQUENCE</scope>
</reference>
<keyword evidence="6 8" id="KW-1133">Transmembrane helix</keyword>
<feature type="transmembrane region" description="Helical" evidence="8">
    <location>
        <begin position="338"/>
        <end position="362"/>
    </location>
</feature>
<name>A0A381P4F3_9ZZZZ</name>
<dbReference type="GO" id="GO:0016763">
    <property type="term" value="F:pentosyltransferase activity"/>
    <property type="evidence" value="ECO:0007669"/>
    <property type="project" value="TreeGrafter"/>
</dbReference>
<keyword evidence="2" id="KW-1003">Cell membrane</keyword>
<dbReference type="InterPro" id="IPR050297">
    <property type="entry name" value="LipidA_mod_glycosyltrf_83"/>
</dbReference>
<dbReference type="PANTHER" id="PTHR33908">
    <property type="entry name" value="MANNOSYLTRANSFERASE YKCB-RELATED"/>
    <property type="match status" value="1"/>
</dbReference>